<gene>
    <name evidence="4" type="ordered locus">Bphy_3678</name>
</gene>
<dbReference type="Gene3D" id="3.30.70.270">
    <property type="match status" value="1"/>
</dbReference>
<dbReference type="GO" id="GO:0043709">
    <property type="term" value="P:cell adhesion involved in single-species biofilm formation"/>
    <property type="evidence" value="ECO:0007669"/>
    <property type="project" value="TreeGrafter"/>
</dbReference>
<keyword evidence="5" id="KW-1185">Reference proteome</keyword>
<dbReference type="SMART" id="SM00065">
    <property type="entry name" value="GAF"/>
    <property type="match status" value="1"/>
</dbReference>
<protein>
    <recommendedName>
        <fullName evidence="1">diguanylate cyclase</fullName>
        <ecNumber evidence="1">2.7.7.65</ecNumber>
    </recommendedName>
</protein>
<reference evidence="5" key="1">
    <citation type="journal article" date="2014" name="Stand. Genomic Sci.">
        <title>Complete genome sequence of Burkholderia phymatum STM815(T), a broad host range and efficient nitrogen-fixing symbiont of Mimosa species.</title>
        <authorList>
            <person name="Moulin L."/>
            <person name="Klonowska A."/>
            <person name="Caroline B."/>
            <person name="Booth K."/>
            <person name="Vriezen J.A."/>
            <person name="Melkonian R."/>
            <person name="James E.K."/>
            <person name="Young J.P."/>
            <person name="Bena G."/>
            <person name="Hauser L."/>
            <person name="Land M."/>
            <person name="Kyrpides N."/>
            <person name="Bruce D."/>
            <person name="Chain P."/>
            <person name="Copeland A."/>
            <person name="Pitluck S."/>
            <person name="Woyke T."/>
            <person name="Lizotte-Waniewski M."/>
            <person name="Bristow J."/>
            <person name="Riley M."/>
        </authorList>
    </citation>
    <scope>NUCLEOTIDE SEQUENCE [LARGE SCALE GENOMIC DNA]</scope>
    <source>
        <strain evidence="5">DSM 17167 / CIP 108236 / LMG 21445 / STM815</strain>
    </source>
</reference>
<dbReference type="PANTHER" id="PTHR45138:SF9">
    <property type="entry name" value="DIGUANYLATE CYCLASE DGCM-RELATED"/>
    <property type="match status" value="1"/>
</dbReference>
<dbReference type="AlphaFoldDB" id="B2JML9"/>
<dbReference type="eggNOG" id="COG3159">
    <property type="taxonomic scope" value="Bacteria"/>
</dbReference>
<dbReference type="CDD" id="cd01949">
    <property type="entry name" value="GGDEF"/>
    <property type="match status" value="1"/>
</dbReference>
<dbReference type="InterPro" id="IPR000160">
    <property type="entry name" value="GGDEF_dom"/>
</dbReference>
<dbReference type="eggNOG" id="COG3706">
    <property type="taxonomic scope" value="Bacteria"/>
</dbReference>
<dbReference type="EMBL" id="CP001044">
    <property type="protein sequence ID" value="ACC72813.1"/>
    <property type="molecule type" value="Genomic_DNA"/>
</dbReference>
<dbReference type="PROSITE" id="PS50887">
    <property type="entry name" value="GGDEF"/>
    <property type="match status" value="1"/>
</dbReference>
<dbReference type="InterPro" id="IPR043128">
    <property type="entry name" value="Rev_trsase/Diguanyl_cyclase"/>
</dbReference>
<dbReference type="EC" id="2.7.7.65" evidence="1"/>
<proteinExistence type="predicted"/>
<dbReference type="GO" id="GO:1902201">
    <property type="term" value="P:negative regulation of bacterial-type flagellum-dependent cell motility"/>
    <property type="evidence" value="ECO:0007669"/>
    <property type="project" value="TreeGrafter"/>
</dbReference>
<dbReference type="HOGENOM" id="CLU_000445_11_24_4"/>
<evidence type="ECO:0000256" key="2">
    <source>
        <dbReference type="ARBA" id="ARBA00034247"/>
    </source>
</evidence>
<dbReference type="PANTHER" id="PTHR45138">
    <property type="entry name" value="REGULATORY COMPONENTS OF SENSORY TRANSDUCTION SYSTEM"/>
    <property type="match status" value="1"/>
</dbReference>
<dbReference type="Gene3D" id="3.30.450.40">
    <property type="match status" value="1"/>
</dbReference>
<dbReference type="NCBIfam" id="TIGR00254">
    <property type="entry name" value="GGDEF"/>
    <property type="match status" value="1"/>
</dbReference>
<dbReference type="InterPro" id="IPR029787">
    <property type="entry name" value="Nucleotide_cyclase"/>
</dbReference>
<dbReference type="InterPro" id="IPR003018">
    <property type="entry name" value="GAF"/>
</dbReference>
<dbReference type="GO" id="GO:0005886">
    <property type="term" value="C:plasma membrane"/>
    <property type="evidence" value="ECO:0007669"/>
    <property type="project" value="TreeGrafter"/>
</dbReference>
<dbReference type="Pfam" id="PF00990">
    <property type="entry name" value="GGDEF"/>
    <property type="match status" value="1"/>
</dbReference>
<dbReference type="Proteomes" id="UP000001192">
    <property type="component" value="Chromosome 2"/>
</dbReference>
<dbReference type="SUPFAM" id="SSF55073">
    <property type="entry name" value="Nucleotide cyclase"/>
    <property type="match status" value="1"/>
</dbReference>
<evidence type="ECO:0000256" key="1">
    <source>
        <dbReference type="ARBA" id="ARBA00012528"/>
    </source>
</evidence>
<organism evidence="4 5">
    <name type="scientific">Paraburkholderia phymatum (strain DSM 17167 / CIP 108236 / LMG 21445 / STM815)</name>
    <name type="common">Burkholderia phymatum</name>
    <dbReference type="NCBI Taxonomy" id="391038"/>
    <lineage>
        <taxon>Bacteria</taxon>
        <taxon>Pseudomonadati</taxon>
        <taxon>Pseudomonadota</taxon>
        <taxon>Betaproteobacteria</taxon>
        <taxon>Burkholderiales</taxon>
        <taxon>Burkholderiaceae</taxon>
        <taxon>Paraburkholderia</taxon>
    </lineage>
</organism>
<evidence type="ECO:0000313" key="5">
    <source>
        <dbReference type="Proteomes" id="UP000001192"/>
    </source>
</evidence>
<feature type="domain" description="GGDEF" evidence="3">
    <location>
        <begin position="280"/>
        <end position="418"/>
    </location>
</feature>
<dbReference type="STRING" id="391038.Bphy_3678"/>
<dbReference type="GO" id="GO:0052621">
    <property type="term" value="F:diguanylate cyclase activity"/>
    <property type="evidence" value="ECO:0007669"/>
    <property type="project" value="UniProtKB-EC"/>
</dbReference>
<comment type="catalytic activity">
    <reaction evidence="2">
        <text>2 GTP = 3',3'-c-di-GMP + 2 diphosphate</text>
        <dbReference type="Rhea" id="RHEA:24898"/>
        <dbReference type="ChEBI" id="CHEBI:33019"/>
        <dbReference type="ChEBI" id="CHEBI:37565"/>
        <dbReference type="ChEBI" id="CHEBI:58805"/>
        <dbReference type="EC" id="2.7.7.65"/>
    </reaction>
</comment>
<evidence type="ECO:0000259" key="3">
    <source>
        <dbReference type="PROSITE" id="PS50887"/>
    </source>
</evidence>
<dbReference type="InterPro" id="IPR029016">
    <property type="entry name" value="GAF-like_dom_sf"/>
</dbReference>
<evidence type="ECO:0000313" key="4">
    <source>
        <dbReference type="EMBL" id="ACC72813.1"/>
    </source>
</evidence>
<dbReference type="FunFam" id="3.30.70.270:FF:000001">
    <property type="entry name" value="Diguanylate cyclase domain protein"/>
    <property type="match status" value="1"/>
</dbReference>
<dbReference type="KEGG" id="bph:Bphy_3678"/>
<accession>B2JML9</accession>
<dbReference type="SMART" id="SM00267">
    <property type="entry name" value="GGDEF"/>
    <property type="match status" value="1"/>
</dbReference>
<sequence length="418" mass="45424">MKLRVRCIKRTSLRLVESKKQVATGVATVGLKQTHIEADNQTLGPAAGRNATAPMSTTHTPHSVRLRALVDTVQRNERTLRRFQDVELHLIRAQDFQALCSVLFDYLPREFGLERVMLWLNDTLPLLHEMASRHVTPPTAGSPAGSLNTSRETGDAATRLCAQGRPWLGACASMDDAARDALRAGDMPAASIALLPLAANGLLSGYLCLGSDNASRFAAGMATDMLERFAVIVAASLDNVAHREQLERLGATDALTGLPNRRYFDERLREETMRASRYRLPLGCLFIDIDGFKPINDAHGHAIGDRALALVGACLRKQTRLGDTIARYGGEEFAVLLQGDLKDSLAVAERMRTAVAQLELHDNGGARIPLTVSIGASAHAMQSGSDLDRLGRTLVDEADRAMYKAKADGRNRVVTLVT</sequence>
<dbReference type="SUPFAM" id="SSF55781">
    <property type="entry name" value="GAF domain-like"/>
    <property type="match status" value="1"/>
</dbReference>
<dbReference type="InterPro" id="IPR050469">
    <property type="entry name" value="Diguanylate_Cyclase"/>
</dbReference>
<name>B2JML9_PARP8</name>